<dbReference type="PROSITE" id="PS01231">
    <property type="entry name" value="TRMA_2"/>
    <property type="match status" value="1"/>
</dbReference>
<feature type="domain" description="TRAM" evidence="4">
    <location>
        <begin position="15"/>
        <end position="73"/>
    </location>
</feature>
<dbReference type="InterPro" id="IPR029063">
    <property type="entry name" value="SAM-dependent_MTases_sf"/>
</dbReference>
<dbReference type="InterPro" id="IPR012340">
    <property type="entry name" value="NA-bd_OB-fold"/>
</dbReference>
<dbReference type="Gene3D" id="3.40.50.150">
    <property type="entry name" value="Vaccinia Virus protein VP39"/>
    <property type="match status" value="1"/>
</dbReference>
<dbReference type="PANTHER" id="PTHR11061:SF30">
    <property type="entry name" value="TRNA (URACIL(54)-C(5))-METHYLTRANSFERASE"/>
    <property type="match status" value="1"/>
</dbReference>
<dbReference type="InterPro" id="IPR010280">
    <property type="entry name" value="U5_MeTrfase_fam"/>
</dbReference>
<dbReference type="PANTHER" id="PTHR11061">
    <property type="entry name" value="RNA M5U METHYLTRANSFERASE"/>
    <property type="match status" value="1"/>
</dbReference>
<dbReference type="GO" id="GO:0070041">
    <property type="term" value="F:rRNA (uridine-C5-)-methyltransferase activity"/>
    <property type="evidence" value="ECO:0007669"/>
    <property type="project" value="TreeGrafter"/>
</dbReference>
<name>A0A6J7IIB5_9ZZZZ</name>
<keyword evidence="1" id="KW-0489">Methyltransferase</keyword>
<dbReference type="AlphaFoldDB" id="A0A6J7IIB5"/>
<dbReference type="CDD" id="cd02440">
    <property type="entry name" value="AdoMet_MTases"/>
    <property type="match status" value="1"/>
</dbReference>
<dbReference type="EMBL" id="CAFBNE010000005">
    <property type="protein sequence ID" value="CAB4930983.1"/>
    <property type="molecule type" value="Genomic_DNA"/>
</dbReference>
<protein>
    <submittedName>
        <fullName evidence="5">Unannotated protein</fullName>
    </submittedName>
</protein>
<dbReference type="InterPro" id="IPR030391">
    <property type="entry name" value="MeTrfase_TrmA_CS"/>
</dbReference>
<gene>
    <name evidence="5" type="ORF">UFOPK3772_00249</name>
</gene>
<accession>A0A6J7IIB5</accession>
<evidence type="ECO:0000313" key="5">
    <source>
        <dbReference type="EMBL" id="CAB4930983.1"/>
    </source>
</evidence>
<dbReference type="Gene3D" id="2.40.50.140">
    <property type="entry name" value="Nucleic acid-binding proteins"/>
    <property type="match status" value="1"/>
</dbReference>
<keyword evidence="2" id="KW-0808">Transferase</keyword>
<proteinExistence type="predicted"/>
<dbReference type="InterPro" id="IPR002792">
    <property type="entry name" value="TRAM_dom"/>
</dbReference>
<evidence type="ECO:0000259" key="4">
    <source>
        <dbReference type="PROSITE" id="PS50926"/>
    </source>
</evidence>
<dbReference type="SUPFAM" id="SSF50249">
    <property type="entry name" value="Nucleic acid-binding proteins"/>
    <property type="match status" value="1"/>
</dbReference>
<dbReference type="GO" id="GO:0070475">
    <property type="term" value="P:rRNA base methylation"/>
    <property type="evidence" value="ECO:0007669"/>
    <property type="project" value="TreeGrafter"/>
</dbReference>
<evidence type="ECO:0000256" key="1">
    <source>
        <dbReference type="ARBA" id="ARBA00022603"/>
    </source>
</evidence>
<evidence type="ECO:0000256" key="3">
    <source>
        <dbReference type="ARBA" id="ARBA00022691"/>
    </source>
</evidence>
<dbReference type="PROSITE" id="PS50926">
    <property type="entry name" value="TRAM"/>
    <property type="match status" value="1"/>
</dbReference>
<dbReference type="Pfam" id="PF05958">
    <property type="entry name" value="tRNA_U5-meth_tr"/>
    <property type="match status" value="1"/>
</dbReference>
<evidence type="ECO:0000256" key="2">
    <source>
        <dbReference type="ARBA" id="ARBA00022679"/>
    </source>
</evidence>
<sequence length="413" mass="44251">MTIGSRAGSRPAKTPVHVGDEAIVDIGPIAHGGHFIAHLSGHTVFVRHALPGERARISITDVSSKIVRADAVEILEPSPDRVPAPCAWARPGGCGGCDFQHVERSAQLALKAQVVRDALERHAGLPGIDVRVEELDDDGSGLHWRTRVRWSVNGDGRPGLLAYRTHDVVPVDDCLLVSPAIAELGIPRTRRAGAAEVSTIEGDGGRVSVVVDGRLASGKQRIDQRVRDRDWRVDVASFWQVHPRAAETLVSAVLEAGRPAPGEHWWDLYSGVGLFSAFLAEEVGVTGVVHAVESGPSAVRDARRSLHDLGQVTLHHDNALRWLRVADERPDGVVLDPPRAGAGREVVQAIARAGPRVVVYVACDPVALARDVALFASAGYRLAGLRSFDTFPMTHHVETVAALIPITPAHPIS</sequence>
<reference evidence="5" key="1">
    <citation type="submission" date="2020-05" db="EMBL/GenBank/DDBJ databases">
        <authorList>
            <person name="Chiriac C."/>
            <person name="Salcher M."/>
            <person name="Ghai R."/>
            <person name="Kavagutti S V."/>
        </authorList>
    </citation>
    <scope>NUCLEOTIDE SEQUENCE</scope>
</reference>
<keyword evidence="3" id="KW-0949">S-adenosyl-L-methionine</keyword>
<dbReference type="SUPFAM" id="SSF53335">
    <property type="entry name" value="S-adenosyl-L-methionine-dependent methyltransferases"/>
    <property type="match status" value="1"/>
</dbReference>
<organism evidence="5">
    <name type="scientific">freshwater metagenome</name>
    <dbReference type="NCBI Taxonomy" id="449393"/>
    <lineage>
        <taxon>unclassified sequences</taxon>
        <taxon>metagenomes</taxon>
        <taxon>ecological metagenomes</taxon>
    </lineage>
</organism>
<dbReference type="Pfam" id="PF01938">
    <property type="entry name" value="TRAM"/>
    <property type="match status" value="1"/>
</dbReference>
<dbReference type="PROSITE" id="PS51687">
    <property type="entry name" value="SAM_MT_RNA_M5U"/>
    <property type="match status" value="1"/>
</dbReference>